<dbReference type="Gene3D" id="3.90.550.10">
    <property type="entry name" value="Spore Coat Polysaccharide Biosynthesis Protein SpsA, Chain A"/>
    <property type="match status" value="1"/>
</dbReference>
<dbReference type="GO" id="GO:0047343">
    <property type="term" value="F:glucose-1-phosphate cytidylyltransferase activity"/>
    <property type="evidence" value="ECO:0007669"/>
    <property type="project" value="InterPro"/>
</dbReference>
<accession>A0A381ZKR4</accession>
<dbReference type="PANTHER" id="PTHR47183:SF1">
    <property type="entry name" value="GLUCOSE-1-PHOSPHATE CYTIDYLYLTRANSFERASE"/>
    <property type="match status" value="1"/>
</dbReference>
<evidence type="ECO:0000259" key="1">
    <source>
        <dbReference type="Pfam" id="PF00483"/>
    </source>
</evidence>
<reference evidence="2" key="1">
    <citation type="submission" date="2018-05" db="EMBL/GenBank/DDBJ databases">
        <authorList>
            <person name="Lanie J.A."/>
            <person name="Ng W.-L."/>
            <person name="Kazmierczak K.M."/>
            <person name="Andrzejewski T.M."/>
            <person name="Davidsen T.M."/>
            <person name="Wayne K.J."/>
            <person name="Tettelin H."/>
            <person name="Glass J.I."/>
            <person name="Rusch D."/>
            <person name="Podicherti R."/>
            <person name="Tsui H.-C.T."/>
            <person name="Winkler M.E."/>
        </authorList>
    </citation>
    <scope>NUCLEOTIDE SEQUENCE</scope>
</reference>
<protein>
    <recommendedName>
        <fullName evidence="1">Nucleotidyl transferase domain-containing protein</fullName>
    </recommendedName>
</protein>
<name>A0A381ZKR4_9ZZZZ</name>
<dbReference type="InterPro" id="IPR029044">
    <property type="entry name" value="Nucleotide-diphossugar_trans"/>
</dbReference>
<organism evidence="2">
    <name type="scientific">marine metagenome</name>
    <dbReference type="NCBI Taxonomy" id="408172"/>
    <lineage>
        <taxon>unclassified sequences</taxon>
        <taxon>metagenomes</taxon>
        <taxon>ecological metagenomes</taxon>
    </lineage>
</organism>
<dbReference type="InterPro" id="IPR013446">
    <property type="entry name" value="G1P_cyt_trans-like"/>
</dbReference>
<evidence type="ECO:0000313" key="2">
    <source>
        <dbReference type="EMBL" id="SVA89561.1"/>
    </source>
</evidence>
<dbReference type="PANTHER" id="PTHR47183">
    <property type="entry name" value="GLUCOSE-1-PHOSPHATE CYTIDYLYLTRANSFERASE-RELATED"/>
    <property type="match status" value="1"/>
</dbReference>
<proteinExistence type="predicted"/>
<dbReference type="Pfam" id="PF00483">
    <property type="entry name" value="NTP_transferase"/>
    <property type="match status" value="1"/>
</dbReference>
<dbReference type="AlphaFoldDB" id="A0A381ZKR4"/>
<gene>
    <name evidence="2" type="ORF">METZ01_LOCUS142415</name>
</gene>
<dbReference type="InterPro" id="IPR005835">
    <property type="entry name" value="NTP_transferase_dom"/>
</dbReference>
<dbReference type="CDD" id="cd02524">
    <property type="entry name" value="G1P_cytidylyltransferase"/>
    <property type="match status" value="1"/>
</dbReference>
<dbReference type="SUPFAM" id="SSF53448">
    <property type="entry name" value="Nucleotide-diphospho-sugar transferases"/>
    <property type="match status" value="1"/>
</dbReference>
<dbReference type="EMBL" id="UINC01021624">
    <property type="protein sequence ID" value="SVA89561.1"/>
    <property type="molecule type" value="Genomic_DNA"/>
</dbReference>
<sequence>MKAVILAGGYGTRISEESYLKPKPMIEIGGKPILWHILKTYSKYDINEFVICCGYKGEQIKEYFSKLDSTTWDIQLVDTGLDTLTGGRLKRIQDHIDDTFCVTYGDGLSDIDISRLISFHKEKNILATLTAIHPPERFGVLNLSGDYVTEFHEKHSGMDSWINGGFFVFEPGIFDYLQDDLTILEKTPLETLAKEKKLAAFKHNGFWYPMDTQRDKKHLENLWSSNNAPWKIW</sequence>
<feature type="domain" description="Nucleotidyl transferase" evidence="1">
    <location>
        <begin position="2"/>
        <end position="190"/>
    </location>
</feature>